<accession>A0ABT9UE69</accession>
<feature type="transmembrane region" description="Helical" evidence="1">
    <location>
        <begin position="36"/>
        <end position="57"/>
    </location>
</feature>
<name>A0ABT9UE69_9MICC</name>
<keyword evidence="1" id="KW-1133">Transmembrane helix</keyword>
<proteinExistence type="predicted"/>
<gene>
    <name evidence="2" type="ORF">J2T22_001104</name>
</gene>
<feature type="transmembrane region" description="Helical" evidence="1">
    <location>
        <begin position="77"/>
        <end position="95"/>
    </location>
</feature>
<evidence type="ECO:0008006" key="4">
    <source>
        <dbReference type="Google" id="ProtNLM"/>
    </source>
</evidence>
<feature type="transmembrane region" description="Helical" evidence="1">
    <location>
        <begin position="6"/>
        <end position="29"/>
    </location>
</feature>
<keyword evidence="1" id="KW-0812">Transmembrane</keyword>
<comment type="caution">
    <text evidence="2">The sequence shown here is derived from an EMBL/GenBank/DDBJ whole genome shotgun (WGS) entry which is preliminary data.</text>
</comment>
<organism evidence="2 3">
    <name type="scientific">Pseudarthrobacter defluvii</name>
    <dbReference type="NCBI Taxonomy" id="410837"/>
    <lineage>
        <taxon>Bacteria</taxon>
        <taxon>Bacillati</taxon>
        <taxon>Actinomycetota</taxon>
        <taxon>Actinomycetes</taxon>
        <taxon>Micrococcales</taxon>
        <taxon>Micrococcaceae</taxon>
        <taxon>Pseudarthrobacter</taxon>
    </lineage>
</organism>
<evidence type="ECO:0000313" key="3">
    <source>
        <dbReference type="Proteomes" id="UP001226389"/>
    </source>
</evidence>
<sequence length="114" mass="12299">MDRWDLGIAGLGLLAAMSLAFGLVAHWIVGRGVSRWLWLYAAAGYFVAGILVSEVWFGWATGEELQPNIDGLSFDEVQLVTFAGLIAAVTARIVLRKRAHTKGVRQAPPPGTAH</sequence>
<keyword evidence="1" id="KW-0472">Membrane</keyword>
<evidence type="ECO:0000313" key="2">
    <source>
        <dbReference type="EMBL" id="MDQ0117931.1"/>
    </source>
</evidence>
<keyword evidence="3" id="KW-1185">Reference proteome</keyword>
<reference evidence="2 3" key="1">
    <citation type="submission" date="2023-07" db="EMBL/GenBank/DDBJ databases">
        <title>Sorghum-associated microbial communities from plants grown in Nebraska, USA.</title>
        <authorList>
            <person name="Schachtman D."/>
        </authorList>
    </citation>
    <scope>NUCLEOTIDE SEQUENCE [LARGE SCALE GENOMIC DNA]</scope>
    <source>
        <strain evidence="2 3">DS994</strain>
    </source>
</reference>
<protein>
    <recommendedName>
        <fullName evidence="4">Lycopene cyclase domain-containing protein</fullName>
    </recommendedName>
</protein>
<dbReference type="EMBL" id="JAUSSY010000003">
    <property type="protein sequence ID" value="MDQ0117931.1"/>
    <property type="molecule type" value="Genomic_DNA"/>
</dbReference>
<evidence type="ECO:0000256" key="1">
    <source>
        <dbReference type="SAM" id="Phobius"/>
    </source>
</evidence>
<dbReference type="RefSeq" id="WP_307488674.1">
    <property type="nucleotide sequence ID" value="NZ_JAUSSY010000003.1"/>
</dbReference>
<dbReference type="Proteomes" id="UP001226389">
    <property type="component" value="Unassembled WGS sequence"/>
</dbReference>